<dbReference type="PANTHER" id="PTHR38110">
    <property type="entry name" value="CHROMOSOME 23, WHOLE GENOME SHOTGUN SEQUENCE"/>
    <property type="match status" value="1"/>
</dbReference>
<dbReference type="Proteomes" id="UP001590950">
    <property type="component" value="Unassembled WGS sequence"/>
</dbReference>
<evidence type="ECO:0008006" key="6">
    <source>
        <dbReference type="Google" id="ProtNLM"/>
    </source>
</evidence>
<evidence type="ECO:0000313" key="5">
    <source>
        <dbReference type="Proteomes" id="UP001590950"/>
    </source>
</evidence>
<dbReference type="EMBL" id="JBEFKJ010000004">
    <property type="protein sequence ID" value="KAL2046063.1"/>
    <property type="molecule type" value="Genomic_DNA"/>
</dbReference>
<proteinExistence type="predicted"/>
<reference evidence="4 5" key="1">
    <citation type="submission" date="2024-09" db="EMBL/GenBank/DDBJ databases">
        <title>Rethinking Asexuality: The Enigmatic Case of Functional Sexual Genes in Lepraria (Stereocaulaceae).</title>
        <authorList>
            <person name="Doellman M."/>
            <person name="Sun Y."/>
            <person name="Barcenas-Pena A."/>
            <person name="Lumbsch H.T."/>
            <person name="Grewe F."/>
        </authorList>
    </citation>
    <scope>NUCLEOTIDE SEQUENCE [LARGE SCALE GENOMIC DNA]</scope>
    <source>
        <strain evidence="4 5">Mercado 3170</strain>
    </source>
</reference>
<dbReference type="SUPFAM" id="SSF54637">
    <property type="entry name" value="Thioesterase/thiol ester dehydrase-isomerase"/>
    <property type="match status" value="2"/>
</dbReference>
<evidence type="ECO:0000259" key="2">
    <source>
        <dbReference type="Pfam" id="PF13622"/>
    </source>
</evidence>
<dbReference type="PANTHER" id="PTHR38110:SF1">
    <property type="entry name" value="THIOESTERASE DOMAIN-CONTAINING PROTEIN"/>
    <property type="match status" value="1"/>
</dbReference>
<dbReference type="InterPro" id="IPR029069">
    <property type="entry name" value="HotDog_dom_sf"/>
</dbReference>
<dbReference type="InterPro" id="IPR049450">
    <property type="entry name" value="ACOT8-like_C"/>
</dbReference>
<feature type="compositionally biased region" description="Low complexity" evidence="1">
    <location>
        <begin position="230"/>
        <end position="251"/>
    </location>
</feature>
<dbReference type="InterPro" id="IPR052389">
    <property type="entry name" value="Sec_Metab_Biosynth-Assoc"/>
</dbReference>
<accession>A0ABR4AJV8</accession>
<feature type="region of interest" description="Disordered" evidence="1">
    <location>
        <begin position="230"/>
        <end position="266"/>
    </location>
</feature>
<protein>
    <recommendedName>
        <fullName evidence="6">Thioesterase-like superfamily-domain-containing protein</fullName>
    </recommendedName>
</protein>
<feature type="region of interest" description="Disordered" evidence="1">
    <location>
        <begin position="123"/>
        <end position="143"/>
    </location>
</feature>
<feature type="domain" description="Acyl-CoA thioesterase-like N-terminal HotDog" evidence="2">
    <location>
        <begin position="23"/>
        <end position="112"/>
    </location>
</feature>
<dbReference type="InterPro" id="IPR042171">
    <property type="entry name" value="Acyl-CoA_hotdog"/>
</dbReference>
<sequence>MASFADATCVRPINSDSYSANFHPDWCIGSVPHGGYVTSCFLTVAQLHFSTTLESHNQPHTISLQLSFLRRTSIGPAIFVVSESKLGRRTSTIHISLSQRNQPPCVVGYLTQSNLHTETGVSLPTNYTLTPPPPPLSSTDALERDDDPNWTYFEKPFTNFRKAGRHISSYLPRKRQTVVEGEGGGGEEEEQAIIDQWLHLTNSQKFTQESLGCVADSFPQITETVYTPSDLDSASASTKSKSQSQSHSQLQPPFKTPPSSPQDKSHWAKHWYPTVTLNMDFKKALPDEGVEWLFSRVRSKAIRNGRMDLEVEIWDEGGQVVALCTHVALIVGAERNMERSGREGQSRERKASRL</sequence>
<keyword evidence="5" id="KW-1185">Reference proteome</keyword>
<evidence type="ECO:0000313" key="4">
    <source>
        <dbReference type="EMBL" id="KAL2046063.1"/>
    </source>
</evidence>
<dbReference type="Pfam" id="PF13622">
    <property type="entry name" value="4HBT_3"/>
    <property type="match status" value="1"/>
</dbReference>
<gene>
    <name evidence="4" type="ORF">N7G274_001510</name>
</gene>
<feature type="domain" description="Acyl-CoA thioesterase-like C-terminal" evidence="3">
    <location>
        <begin position="179"/>
        <end position="330"/>
    </location>
</feature>
<organism evidence="4 5">
    <name type="scientific">Stereocaulon virgatum</name>
    <dbReference type="NCBI Taxonomy" id="373712"/>
    <lineage>
        <taxon>Eukaryota</taxon>
        <taxon>Fungi</taxon>
        <taxon>Dikarya</taxon>
        <taxon>Ascomycota</taxon>
        <taxon>Pezizomycotina</taxon>
        <taxon>Lecanoromycetes</taxon>
        <taxon>OSLEUM clade</taxon>
        <taxon>Lecanoromycetidae</taxon>
        <taxon>Lecanorales</taxon>
        <taxon>Lecanorineae</taxon>
        <taxon>Stereocaulaceae</taxon>
        <taxon>Stereocaulon</taxon>
    </lineage>
</organism>
<evidence type="ECO:0000259" key="3">
    <source>
        <dbReference type="Pfam" id="PF20789"/>
    </source>
</evidence>
<dbReference type="Pfam" id="PF20789">
    <property type="entry name" value="4HBT_3C"/>
    <property type="match status" value="1"/>
</dbReference>
<name>A0ABR4AJV8_9LECA</name>
<comment type="caution">
    <text evidence="4">The sequence shown here is derived from an EMBL/GenBank/DDBJ whole genome shotgun (WGS) entry which is preliminary data.</text>
</comment>
<dbReference type="InterPro" id="IPR049449">
    <property type="entry name" value="TesB_ACOT8-like_N"/>
</dbReference>
<dbReference type="Gene3D" id="2.40.160.210">
    <property type="entry name" value="Acyl-CoA thioesterase, double hotdog domain"/>
    <property type="match status" value="2"/>
</dbReference>
<evidence type="ECO:0000256" key="1">
    <source>
        <dbReference type="SAM" id="MobiDB-lite"/>
    </source>
</evidence>